<dbReference type="InterPro" id="IPR029044">
    <property type="entry name" value="Nucleotide-diphossugar_trans"/>
</dbReference>
<dbReference type="PANTHER" id="PTHR48090:SF7">
    <property type="entry name" value="RFBJ PROTEIN"/>
    <property type="match status" value="1"/>
</dbReference>
<name>A0A0G1Y1L8_9BACT</name>
<dbReference type="InterPro" id="IPR001173">
    <property type="entry name" value="Glyco_trans_2-like"/>
</dbReference>
<accession>A0A0G1Y1L8</accession>
<protein>
    <submittedName>
        <fullName evidence="2">Glycosyl transferase family 2</fullName>
    </submittedName>
</protein>
<evidence type="ECO:0000259" key="1">
    <source>
        <dbReference type="Pfam" id="PF00535"/>
    </source>
</evidence>
<evidence type="ECO:0000313" key="2">
    <source>
        <dbReference type="EMBL" id="KKW37050.1"/>
    </source>
</evidence>
<dbReference type="Proteomes" id="UP000033865">
    <property type="component" value="Unassembled WGS sequence"/>
</dbReference>
<reference evidence="2 3" key="1">
    <citation type="journal article" date="2015" name="Nature">
        <title>rRNA introns, odd ribosomes, and small enigmatic genomes across a large radiation of phyla.</title>
        <authorList>
            <person name="Brown C.T."/>
            <person name="Hug L.A."/>
            <person name="Thomas B.C."/>
            <person name="Sharon I."/>
            <person name="Castelle C.J."/>
            <person name="Singh A."/>
            <person name="Wilkins M.J."/>
            <person name="Williams K.H."/>
            <person name="Banfield J.F."/>
        </authorList>
    </citation>
    <scope>NUCLEOTIDE SEQUENCE [LARGE SCALE GENOMIC DNA]</scope>
</reference>
<dbReference type="EMBL" id="LCRN01000003">
    <property type="protein sequence ID" value="KKW37050.1"/>
    <property type="molecule type" value="Genomic_DNA"/>
</dbReference>
<proteinExistence type="predicted"/>
<feature type="domain" description="Glycosyltransferase 2-like" evidence="1">
    <location>
        <begin position="5"/>
        <end position="157"/>
    </location>
</feature>
<dbReference type="AlphaFoldDB" id="A0A0G1Y1L8"/>
<dbReference type="InterPro" id="IPR050256">
    <property type="entry name" value="Glycosyltransferase_2"/>
</dbReference>
<evidence type="ECO:0000313" key="3">
    <source>
        <dbReference type="Proteomes" id="UP000033865"/>
    </source>
</evidence>
<sequence>MKVIAIIPAYHEASVIAGVVRKTVSFVDEVVVVDDGSEDRTGETARAAGARVYTHVLNRGLGAALSTGMAAALKRGADVIITLDADGQHDPVEIPNFVRAINEKKVDAVIGSRFLGKTEMPALRRVYNRIGNLLTYLLFGIRTTDSQSGFRAFTRRGAQRLELKTNRMEVSSEFLKEIHDKQISFCEIPCSVKYTDYSMSKGQSFGVGISTAFKLVLRRLM</sequence>
<comment type="caution">
    <text evidence="2">The sequence shown here is derived from an EMBL/GenBank/DDBJ whole genome shotgun (WGS) entry which is preliminary data.</text>
</comment>
<dbReference type="Pfam" id="PF00535">
    <property type="entry name" value="Glycos_transf_2"/>
    <property type="match status" value="1"/>
</dbReference>
<keyword evidence="2" id="KW-0808">Transferase</keyword>
<dbReference type="GO" id="GO:0016740">
    <property type="term" value="F:transferase activity"/>
    <property type="evidence" value="ECO:0007669"/>
    <property type="project" value="UniProtKB-KW"/>
</dbReference>
<dbReference type="PANTHER" id="PTHR48090">
    <property type="entry name" value="UNDECAPRENYL-PHOSPHATE 4-DEOXY-4-FORMAMIDO-L-ARABINOSE TRANSFERASE-RELATED"/>
    <property type="match status" value="1"/>
</dbReference>
<dbReference type="Gene3D" id="3.90.550.10">
    <property type="entry name" value="Spore Coat Polysaccharide Biosynthesis Protein SpsA, Chain A"/>
    <property type="match status" value="1"/>
</dbReference>
<dbReference type="CDD" id="cd04179">
    <property type="entry name" value="DPM_DPG-synthase_like"/>
    <property type="match status" value="1"/>
</dbReference>
<dbReference type="SUPFAM" id="SSF53448">
    <property type="entry name" value="Nucleotide-diphospho-sugar transferases"/>
    <property type="match status" value="1"/>
</dbReference>
<organism evidence="2 3">
    <name type="scientific">Candidatus Uhrbacteria bacterium GW2011_GWC2_53_7</name>
    <dbReference type="NCBI Taxonomy" id="1618986"/>
    <lineage>
        <taxon>Bacteria</taxon>
        <taxon>Candidatus Uhriibacteriota</taxon>
    </lineage>
</organism>
<gene>
    <name evidence="2" type="ORF">UY82_C0003G0004</name>
</gene>